<organism evidence="1">
    <name type="scientific">uncultured Sulfurovum sp</name>
    <dbReference type="NCBI Taxonomy" id="269237"/>
    <lineage>
        <taxon>Bacteria</taxon>
        <taxon>Pseudomonadati</taxon>
        <taxon>Campylobacterota</taxon>
        <taxon>Epsilonproteobacteria</taxon>
        <taxon>Campylobacterales</taxon>
        <taxon>Sulfurovaceae</taxon>
        <taxon>Sulfurovum</taxon>
        <taxon>environmental samples</taxon>
    </lineage>
</organism>
<gene>
    <name evidence="1" type="ORF">HELGO_WM3250</name>
</gene>
<evidence type="ECO:0000313" key="1">
    <source>
        <dbReference type="EMBL" id="CAA6807008.1"/>
    </source>
</evidence>
<dbReference type="EMBL" id="CACVAS010000047">
    <property type="protein sequence ID" value="CAA6807008.1"/>
    <property type="molecule type" value="Genomic_DNA"/>
</dbReference>
<sequence>MILKETEKSQATDMILLNEEFYSAMEITDREERKEISKKVLKSTDVLENECIDLTWIPFLYSIIARCHFDLGNIEKAVAYSRDGLFLGELEAYKNKESDAVGDGDILHSLKTQRDISLGVSDLEKAIQLQERIVKVSPYKEDEEEMMSVLQNLKNNSKHEWRNGIYTEYCVQVQIETPLRRITTKEEVEAERNTRVNKLLDTLK</sequence>
<proteinExistence type="predicted"/>
<name>A0A6S6SVH1_9BACT</name>
<accession>A0A6S6SVH1</accession>
<reference evidence="1" key="1">
    <citation type="submission" date="2020-01" db="EMBL/GenBank/DDBJ databases">
        <authorList>
            <person name="Meier V. D."/>
            <person name="Meier V D."/>
        </authorList>
    </citation>
    <scope>NUCLEOTIDE SEQUENCE</scope>
    <source>
        <strain evidence="1">HLG_WM_MAG_01</strain>
    </source>
</reference>
<protein>
    <submittedName>
        <fullName evidence="1">Uncharacterized protein</fullName>
    </submittedName>
</protein>
<dbReference type="AlphaFoldDB" id="A0A6S6SVH1"/>